<organism evidence="1 2">
    <name type="scientific">Pleurodeles waltl</name>
    <name type="common">Iberian ribbed newt</name>
    <dbReference type="NCBI Taxonomy" id="8319"/>
    <lineage>
        <taxon>Eukaryota</taxon>
        <taxon>Metazoa</taxon>
        <taxon>Chordata</taxon>
        <taxon>Craniata</taxon>
        <taxon>Vertebrata</taxon>
        <taxon>Euteleostomi</taxon>
        <taxon>Amphibia</taxon>
        <taxon>Batrachia</taxon>
        <taxon>Caudata</taxon>
        <taxon>Salamandroidea</taxon>
        <taxon>Salamandridae</taxon>
        <taxon>Pleurodelinae</taxon>
        <taxon>Pleurodeles</taxon>
    </lineage>
</organism>
<evidence type="ECO:0000313" key="1">
    <source>
        <dbReference type="EMBL" id="KAJ1174357.1"/>
    </source>
</evidence>
<name>A0AAV7TCV2_PLEWA</name>
<dbReference type="EMBL" id="JANPWB010000007">
    <property type="protein sequence ID" value="KAJ1174357.1"/>
    <property type="molecule type" value="Genomic_DNA"/>
</dbReference>
<keyword evidence="2" id="KW-1185">Reference proteome</keyword>
<dbReference type="AlphaFoldDB" id="A0AAV7TCV2"/>
<gene>
    <name evidence="1" type="ORF">NDU88_006179</name>
</gene>
<evidence type="ECO:0000313" key="2">
    <source>
        <dbReference type="Proteomes" id="UP001066276"/>
    </source>
</evidence>
<accession>A0AAV7TCV2</accession>
<protein>
    <submittedName>
        <fullName evidence="1">Uncharacterized protein</fullName>
    </submittedName>
</protein>
<proteinExistence type="predicted"/>
<sequence>MHIGTPRENKAFKRDRMQTYFGLLPVLRINLPQGAGLKDATMRICRLKIIGAQSAKRRTLAGSTLCRKLPSPRP</sequence>
<comment type="caution">
    <text evidence="1">The sequence shown here is derived from an EMBL/GenBank/DDBJ whole genome shotgun (WGS) entry which is preliminary data.</text>
</comment>
<dbReference type="Proteomes" id="UP001066276">
    <property type="component" value="Chromosome 4_1"/>
</dbReference>
<reference evidence="1" key="1">
    <citation type="journal article" date="2022" name="bioRxiv">
        <title>Sequencing and chromosome-scale assembly of the giantPleurodeles waltlgenome.</title>
        <authorList>
            <person name="Brown T."/>
            <person name="Elewa A."/>
            <person name="Iarovenko S."/>
            <person name="Subramanian E."/>
            <person name="Araus A.J."/>
            <person name="Petzold A."/>
            <person name="Susuki M."/>
            <person name="Suzuki K.-i.T."/>
            <person name="Hayashi T."/>
            <person name="Toyoda A."/>
            <person name="Oliveira C."/>
            <person name="Osipova E."/>
            <person name="Leigh N.D."/>
            <person name="Simon A."/>
            <person name="Yun M.H."/>
        </authorList>
    </citation>
    <scope>NUCLEOTIDE SEQUENCE</scope>
    <source>
        <strain evidence="1">20211129_DDA</strain>
        <tissue evidence="1">Liver</tissue>
    </source>
</reference>